<evidence type="ECO:0000313" key="3">
    <source>
        <dbReference type="Proteomes" id="UP000323274"/>
    </source>
</evidence>
<proteinExistence type="predicted"/>
<dbReference type="InterPro" id="IPR018649">
    <property type="entry name" value="SHOCT"/>
</dbReference>
<dbReference type="RefSeq" id="WP_149333804.1">
    <property type="nucleotide sequence ID" value="NZ_BJJW01000002.1"/>
</dbReference>
<dbReference type="AlphaFoldDB" id="A0A5A5TXB7"/>
<dbReference type="Proteomes" id="UP000323274">
    <property type="component" value="Unassembled WGS sequence"/>
</dbReference>
<dbReference type="EMBL" id="BJJW01000002">
    <property type="protein sequence ID" value="GDZ83161.1"/>
    <property type="molecule type" value="Genomic_DNA"/>
</dbReference>
<evidence type="ECO:0000259" key="1">
    <source>
        <dbReference type="Pfam" id="PF09851"/>
    </source>
</evidence>
<accession>A0A5A5TXB7</accession>
<organism evidence="2 3">
    <name type="scientific">Leuconostoc citreum</name>
    <dbReference type="NCBI Taxonomy" id="33964"/>
    <lineage>
        <taxon>Bacteria</taxon>
        <taxon>Bacillati</taxon>
        <taxon>Bacillota</taxon>
        <taxon>Bacilli</taxon>
        <taxon>Lactobacillales</taxon>
        <taxon>Lactobacillaceae</taxon>
        <taxon>Leuconostoc</taxon>
    </lineage>
</organism>
<protein>
    <recommendedName>
        <fullName evidence="1">SHOCT domain-containing protein</fullName>
    </recommendedName>
</protein>
<gene>
    <name evidence="2" type="ORF">LCIT_04030</name>
</gene>
<comment type="caution">
    <text evidence="2">The sequence shown here is derived from an EMBL/GenBank/DDBJ whole genome shotgun (WGS) entry which is preliminary data.</text>
</comment>
<dbReference type="Pfam" id="PF09851">
    <property type="entry name" value="SHOCT"/>
    <property type="match status" value="1"/>
</dbReference>
<reference evidence="2 3" key="1">
    <citation type="submission" date="2019-04" db="EMBL/GenBank/DDBJ databases">
        <title>A pseudo-fructophilic Leuconostoc citreum strain F192-5 isolated from peel of satsuma mandarin: the first report for isolation and characterization of strain-dependent fructophilic-like characteristics.</title>
        <authorList>
            <person name="Maeno S."/>
            <person name="Tanizawa Y."/>
            <person name="Kajikawa A."/>
            <person name="Kanesaki Y."/>
            <person name="Kubota E."/>
            <person name="Arita M."/>
            <person name="Leon D."/>
            <person name="Endo A."/>
        </authorList>
    </citation>
    <scope>NUCLEOTIDE SEQUENCE [LARGE SCALE GENOMIC DNA]</scope>
    <source>
        <strain evidence="2 3">F192-5</strain>
    </source>
</reference>
<feature type="domain" description="SHOCT" evidence="1">
    <location>
        <begin position="194"/>
        <end position="217"/>
    </location>
</feature>
<name>A0A5A5TXB7_LEUCI</name>
<sequence>MGLFDGIKKEMQLSQEKAAKEKENKKKYDNYQIELKSKFVASGRIGINKFNDELKIIKVSTESYFKDVYVEYKNITEVKIDEKINEKTQTKNVGKRKGVITRSVVGTILMPGVGTVVGGLTAKKENKIQSITTQDIKRKIVLIQNTPYQSLLKITYNEELFSKLKSIINNNTETVEETIYKEERTDNGLSDLIALKELFDQGIITQEDFDAKKKQILGL</sequence>
<evidence type="ECO:0000313" key="2">
    <source>
        <dbReference type="EMBL" id="GDZ83161.1"/>
    </source>
</evidence>